<name>A0ACC0SM89_POPTR</name>
<sequence length="898" mass="98097">MSASSARRLRDRNGVAAATAAQKPTKTVTLNSTFYNNNRNSAIKGSLPGKENPTRPNSRVQKPSILPVPRVDKAAVGDGSEGRMRWSTSSAPRGRSPSPSEFIRVFRDSRVCKGESDQRVVSSAGKKNGIRGLKENGGFSVELKKRNGLCEGNDLKILESKKQLCGLKVLNDNCNKQVNLRKSSELDSNLDSKAANVCKFDKLYEEKSEPEFKSDSFRESSEKSSVKGKVLENLKDKGLSDEGSGSKVGVKYPSKLHDKLAFLEGKVKRIASDIKKTKEMLDMNNPDASKVILSDIQDKISGIEKAMGNVAGTGTAVVVEKSESEKVEDVKSSVKGLNTEELEERLFPHHKLLRNRTSLKAPRASCQSHESGCELKVGEKFSGPIEENPKAFELLYSLGKEDKKVTMRDAKVGLESFEVQEMGDDSVSGKQDSSNMFNLKCEDLVLTTDETLDEFDDQENGDTIMIGEETEDTCVYEVKEIGTKNSTGGWFVSEGESILLSHDDGSCSFYDIANCEEKAVYKPPGGVSPNIWRDCWMIRAPGADGCSGRYVVAASAGNTLDSGFCSWDFYAKDVRAFHIEDGGTTASRTVLGPLPNNTASRRNALSSILLPETRQWWYKPCGPLMISAASSQKVVKVHDIRDGEQIMKWEVQKPVLAMDYSSPLQWRNRGKVVVAEAETISVWDVNSVNPQSLLSVSLAGRKISALHVINTDAELGGGVRQRATSAEAEGNDGVFCTHDSINVLDFRNPSGIGLKIPKIGASVQSVFSRGDSIYIGCANTRFAGKKHPCSQVQHFSMRKQRLVNTYSLPESNAQPHYSAITQVWGNSNVVMGVCGLGLFAFDALKDDAPQSLTGDIGSTQKVKDVIGPDDLDSPSFDYLASCALLVSRDRPALWKRLL</sequence>
<accession>A0ACC0SM89</accession>
<organism evidence="1 2">
    <name type="scientific">Populus trichocarpa</name>
    <name type="common">Western balsam poplar</name>
    <name type="synonym">Populus balsamifera subsp. trichocarpa</name>
    <dbReference type="NCBI Taxonomy" id="3694"/>
    <lineage>
        <taxon>Eukaryota</taxon>
        <taxon>Viridiplantae</taxon>
        <taxon>Streptophyta</taxon>
        <taxon>Embryophyta</taxon>
        <taxon>Tracheophyta</taxon>
        <taxon>Spermatophyta</taxon>
        <taxon>Magnoliopsida</taxon>
        <taxon>eudicotyledons</taxon>
        <taxon>Gunneridae</taxon>
        <taxon>Pentapetalae</taxon>
        <taxon>rosids</taxon>
        <taxon>fabids</taxon>
        <taxon>Malpighiales</taxon>
        <taxon>Salicaceae</taxon>
        <taxon>Saliceae</taxon>
        <taxon>Populus</taxon>
    </lineage>
</organism>
<keyword evidence="2" id="KW-1185">Reference proteome</keyword>
<dbReference type="Proteomes" id="UP000006729">
    <property type="component" value="Chromosome 8"/>
</dbReference>
<reference evidence="1 2" key="1">
    <citation type="journal article" date="2006" name="Science">
        <title>The genome of black cottonwood, Populus trichocarpa (Torr. &amp; Gray).</title>
        <authorList>
            <person name="Tuskan G.A."/>
            <person name="Difazio S."/>
            <person name="Jansson S."/>
            <person name="Bohlmann J."/>
            <person name="Grigoriev I."/>
            <person name="Hellsten U."/>
            <person name="Putnam N."/>
            <person name="Ralph S."/>
            <person name="Rombauts S."/>
            <person name="Salamov A."/>
            <person name="Schein J."/>
            <person name="Sterck L."/>
            <person name="Aerts A."/>
            <person name="Bhalerao R.R."/>
            <person name="Bhalerao R.P."/>
            <person name="Blaudez D."/>
            <person name="Boerjan W."/>
            <person name="Brun A."/>
            <person name="Brunner A."/>
            <person name="Busov V."/>
            <person name="Campbell M."/>
            <person name="Carlson J."/>
            <person name="Chalot M."/>
            <person name="Chapman J."/>
            <person name="Chen G.L."/>
            <person name="Cooper D."/>
            <person name="Coutinho P.M."/>
            <person name="Couturier J."/>
            <person name="Covert S."/>
            <person name="Cronk Q."/>
            <person name="Cunningham R."/>
            <person name="Davis J."/>
            <person name="Degroeve S."/>
            <person name="Dejardin A."/>
            <person name="Depamphilis C."/>
            <person name="Detter J."/>
            <person name="Dirks B."/>
            <person name="Dubchak I."/>
            <person name="Duplessis S."/>
            <person name="Ehlting J."/>
            <person name="Ellis B."/>
            <person name="Gendler K."/>
            <person name="Goodstein D."/>
            <person name="Gribskov M."/>
            <person name="Grimwood J."/>
            <person name="Groover A."/>
            <person name="Gunter L."/>
            <person name="Hamberger B."/>
            <person name="Heinze B."/>
            <person name="Helariutta Y."/>
            <person name="Henrissat B."/>
            <person name="Holligan D."/>
            <person name="Holt R."/>
            <person name="Huang W."/>
            <person name="Islam-Faridi N."/>
            <person name="Jones S."/>
            <person name="Jones-Rhoades M."/>
            <person name="Jorgensen R."/>
            <person name="Joshi C."/>
            <person name="Kangasjarvi J."/>
            <person name="Karlsson J."/>
            <person name="Kelleher C."/>
            <person name="Kirkpatrick R."/>
            <person name="Kirst M."/>
            <person name="Kohler A."/>
            <person name="Kalluri U."/>
            <person name="Larimer F."/>
            <person name="Leebens-Mack J."/>
            <person name="Leple J.C."/>
            <person name="Locascio P."/>
            <person name="Lou Y."/>
            <person name="Lucas S."/>
            <person name="Martin F."/>
            <person name="Montanini B."/>
            <person name="Napoli C."/>
            <person name="Nelson D.R."/>
            <person name="Nelson C."/>
            <person name="Nieminen K."/>
            <person name="Nilsson O."/>
            <person name="Pereda V."/>
            <person name="Peter G."/>
            <person name="Philippe R."/>
            <person name="Pilate G."/>
            <person name="Poliakov A."/>
            <person name="Razumovskaya J."/>
            <person name="Richardson P."/>
            <person name="Rinaldi C."/>
            <person name="Ritland K."/>
            <person name="Rouze P."/>
            <person name="Ryaboy D."/>
            <person name="Schmutz J."/>
            <person name="Schrader J."/>
            <person name="Segerman B."/>
            <person name="Shin H."/>
            <person name="Siddiqui A."/>
            <person name="Sterky F."/>
            <person name="Terry A."/>
            <person name="Tsai C.J."/>
            <person name="Uberbacher E."/>
            <person name="Unneberg P."/>
            <person name="Vahala J."/>
            <person name="Wall K."/>
            <person name="Wessler S."/>
            <person name="Yang G."/>
            <person name="Yin T."/>
            <person name="Douglas C."/>
            <person name="Marra M."/>
            <person name="Sandberg G."/>
            <person name="Van de Peer Y."/>
            <person name="Rokhsar D."/>
        </authorList>
    </citation>
    <scope>NUCLEOTIDE SEQUENCE [LARGE SCALE GENOMIC DNA]</scope>
    <source>
        <strain evidence="2">cv. Nisqually</strain>
    </source>
</reference>
<evidence type="ECO:0000313" key="1">
    <source>
        <dbReference type="EMBL" id="KAI9390339.1"/>
    </source>
</evidence>
<protein>
    <submittedName>
        <fullName evidence="1">Uncharacterized protein</fullName>
    </submittedName>
</protein>
<gene>
    <name evidence="1" type="ORF">POPTR_008G169200v4</name>
</gene>
<dbReference type="EMBL" id="CM009297">
    <property type="protein sequence ID" value="KAI9390339.1"/>
    <property type="molecule type" value="Genomic_DNA"/>
</dbReference>
<comment type="caution">
    <text evidence="1">The sequence shown here is derived from an EMBL/GenBank/DDBJ whole genome shotgun (WGS) entry which is preliminary data.</text>
</comment>
<proteinExistence type="predicted"/>
<evidence type="ECO:0000313" key="2">
    <source>
        <dbReference type="Proteomes" id="UP000006729"/>
    </source>
</evidence>